<keyword evidence="6 7" id="KW-0472">Membrane</keyword>
<evidence type="ECO:0000259" key="8">
    <source>
        <dbReference type="Pfam" id="PF01694"/>
    </source>
</evidence>
<dbReference type="PANTHER" id="PTHR43731">
    <property type="entry name" value="RHOMBOID PROTEASE"/>
    <property type="match status" value="1"/>
</dbReference>
<proteinExistence type="inferred from homology"/>
<gene>
    <name evidence="9" type="ORF">BGZ65_004290</name>
</gene>
<evidence type="ECO:0000256" key="3">
    <source>
        <dbReference type="ARBA" id="ARBA00022692"/>
    </source>
</evidence>
<dbReference type="InterPro" id="IPR022764">
    <property type="entry name" value="Peptidase_S54_rhomboid_dom"/>
</dbReference>
<keyword evidence="10" id="KW-1185">Reference proteome</keyword>
<dbReference type="AlphaFoldDB" id="A0A9P6LSG5"/>
<reference evidence="9" key="1">
    <citation type="journal article" date="2020" name="Fungal Divers.">
        <title>Resolving the Mortierellaceae phylogeny through synthesis of multi-gene phylogenetics and phylogenomics.</title>
        <authorList>
            <person name="Vandepol N."/>
            <person name="Liber J."/>
            <person name="Desiro A."/>
            <person name="Na H."/>
            <person name="Kennedy M."/>
            <person name="Barry K."/>
            <person name="Grigoriev I.V."/>
            <person name="Miller A.N."/>
            <person name="O'Donnell K."/>
            <person name="Stajich J.E."/>
            <person name="Bonito G."/>
        </authorList>
    </citation>
    <scope>NUCLEOTIDE SEQUENCE</scope>
    <source>
        <strain evidence="9">MES-2147</strain>
    </source>
</reference>
<organism evidence="9 10">
    <name type="scientific">Modicella reniformis</name>
    <dbReference type="NCBI Taxonomy" id="1440133"/>
    <lineage>
        <taxon>Eukaryota</taxon>
        <taxon>Fungi</taxon>
        <taxon>Fungi incertae sedis</taxon>
        <taxon>Mucoromycota</taxon>
        <taxon>Mortierellomycotina</taxon>
        <taxon>Mortierellomycetes</taxon>
        <taxon>Mortierellales</taxon>
        <taxon>Mortierellaceae</taxon>
        <taxon>Modicella</taxon>
    </lineage>
</organism>
<dbReference type="InterPro" id="IPR035952">
    <property type="entry name" value="Rhomboid-like_sf"/>
</dbReference>
<protein>
    <recommendedName>
        <fullName evidence="8">Peptidase S54 rhomboid domain-containing protein</fullName>
    </recommendedName>
</protein>
<feature type="transmembrane region" description="Helical" evidence="7">
    <location>
        <begin position="288"/>
        <end position="308"/>
    </location>
</feature>
<dbReference type="InterPro" id="IPR050925">
    <property type="entry name" value="Rhomboid_protease_S54"/>
</dbReference>
<comment type="subcellular location">
    <subcellularLocation>
        <location evidence="1">Membrane</location>
        <topology evidence="1">Multi-pass membrane protein</topology>
    </subcellularLocation>
</comment>
<evidence type="ECO:0000256" key="6">
    <source>
        <dbReference type="ARBA" id="ARBA00023136"/>
    </source>
</evidence>
<feature type="domain" description="Peptidase S54 rhomboid" evidence="8">
    <location>
        <begin position="209"/>
        <end position="367"/>
    </location>
</feature>
<evidence type="ECO:0000313" key="9">
    <source>
        <dbReference type="EMBL" id="KAF9932879.1"/>
    </source>
</evidence>
<dbReference type="Pfam" id="PF01694">
    <property type="entry name" value="Rhomboid"/>
    <property type="match status" value="1"/>
</dbReference>
<evidence type="ECO:0000256" key="4">
    <source>
        <dbReference type="ARBA" id="ARBA00022801"/>
    </source>
</evidence>
<feature type="transmembrane region" description="Helical" evidence="7">
    <location>
        <begin position="349"/>
        <end position="367"/>
    </location>
</feature>
<evidence type="ECO:0000256" key="7">
    <source>
        <dbReference type="SAM" id="Phobius"/>
    </source>
</evidence>
<comment type="caution">
    <text evidence="9">The sequence shown here is derived from an EMBL/GenBank/DDBJ whole genome shotgun (WGS) entry which is preliminary data.</text>
</comment>
<dbReference type="GO" id="GO:0004252">
    <property type="term" value="F:serine-type endopeptidase activity"/>
    <property type="evidence" value="ECO:0007669"/>
    <property type="project" value="InterPro"/>
</dbReference>
<sequence>MLRSIANTIARHSTEHKRVLGGLYSIAHGSQSGTGRFNAQLQKDLSGYYTPRSTAPVFSDDLLFLASTRRIPPGTKSTTLSPSLPIMSKRLCHSSPVAWKSSSSLARGNMFFNSHIDRNAAKTNLRQQLQQQQQRQQRRGMAGTSLQRFTGRFSVDSPNKIVYPFVAINIVVFATWQYAEGKAQRFRDGRLFYFMFQNFANSAQNLREGRVWTLVTSAFSHKDWFHVLLNMVVLLSFGDPVWRMLGTRKFLAVYLGSAIASSLSSIGYNAYMEPYLRKIQNKTNSRPIHYSLGASGGIMGITTAFACVHPFSQYSLFFVINMPAIALIGLFGAYEMYNVLTATTGRFDSASHLGGGLFGAGYYFVKLRPLIRKMGRR</sequence>
<dbReference type="EMBL" id="JAAAHW010009979">
    <property type="protein sequence ID" value="KAF9932879.1"/>
    <property type="molecule type" value="Genomic_DNA"/>
</dbReference>
<dbReference type="GO" id="GO:0016020">
    <property type="term" value="C:membrane"/>
    <property type="evidence" value="ECO:0007669"/>
    <property type="project" value="UniProtKB-SubCell"/>
</dbReference>
<dbReference type="PANTHER" id="PTHR43731:SF14">
    <property type="entry name" value="PRESENILIN-ASSOCIATED RHOMBOID-LIKE PROTEIN, MITOCHONDRIAL"/>
    <property type="match status" value="1"/>
</dbReference>
<dbReference type="Gene3D" id="1.20.1540.10">
    <property type="entry name" value="Rhomboid-like"/>
    <property type="match status" value="1"/>
</dbReference>
<keyword evidence="4" id="KW-0378">Hydrolase</keyword>
<keyword evidence="3 7" id="KW-0812">Transmembrane</keyword>
<dbReference type="OrthoDB" id="418595at2759"/>
<dbReference type="Proteomes" id="UP000749646">
    <property type="component" value="Unassembled WGS sequence"/>
</dbReference>
<dbReference type="SUPFAM" id="SSF144091">
    <property type="entry name" value="Rhomboid-like"/>
    <property type="match status" value="1"/>
</dbReference>
<feature type="transmembrane region" description="Helical" evidence="7">
    <location>
        <begin position="315"/>
        <end position="337"/>
    </location>
</feature>
<evidence type="ECO:0000256" key="5">
    <source>
        <dbReference type="ARBA" id="ARBA00022989"/>
    </source>
</evidence>
<name>A0A9P6LSG5_9FUNG</name>
<evidence type="ECO:0000256" key="1">
    <source>
        <dbReference type="ARBA" id="ARBA00004141"/>
    </source>
</evidence>
<keyword evidence="5 7" id="KW-1133">Transmembrane helix</keyword>
<feature type="transmembrane region" description="Helical" evidence="7">
    <location>
        <begin position="249"/>
        <end position="268"/>
    </location>
</feature>
<accession>A0A9P6LSG5</accession>
<comment type="similarity">
    <text evidence="2">Belongs to the peptidase S54 family.</text>
</comment>
<evidence type="ECO:0000313" key="10">
    <source>
        <dbReference type="Proteomes" id="UP000749646"/>
    </source>
</evidence>
<evidence type="ECO:0000256" key="2">
    <source>
        <dbReference type="ARBA" id="ARBA00009045"/>
    </source>
</evidence>